<comment type="caution">
    <text evidence="2">The sequence shown here is derived from an EMBL/GenBank/DDBJ whole genome shotgun (WGS) entry which is preliminary data.</text>
</comment>
<dbReference type="Proteomes" id="UP000438429">
    <property type="component" value="Unassembled WGS sequence"/>
</dbReference>
<feature type="compositionally biased region" description="Basic and acidic residues" evidence="1">
    <location>
        <begin position="16"/>
        <end position="32"/>
    </location>
</feature>
<reference evidence="2 3" key="1">
    <citation type="submission" date="2019-06" db="EMBL/GenBank/DDBJ databases">
        <title>Draft genomes of female and male turbot (Scophthalmus maximus).</title>
        <authorList>
            <person name="Xu H."/>
            <person name="Xu X.-W."/>
            <person name="Shao C."/>
            <person name="Chen S."/>
        </authorList>
    </citation>
    <scope>NUCLEOTIDE SEQUENCE [LARGE SCALE GENOMIC DNA]</scope>
    <source>
        <strain evidence="2">Ysfricsl-2016a</strain>
        <tissue evidence="2">Blood</tissue>
    </source>
</reference>
<evidence type="ECO:0000313" key="3">
    <source>
        <dbReference type="Proteomes" id="UP000438429"/>
    </source>
</evidence>
<name>A0A6A4SKC0_SCOMX</name>
<gene>
    <name evidence="2" type="ORF">F2P81_011008</name>
</gene>
<dbReference type="AlphaFoldDB" id="A0A6A4SKC0"/>
<feature type="region of interest" description="Disordered" evidence="1">
    <location>
        <begin position="207"/>
        <end position="228"/>
    </location>
</feature>
<accession>A0A6A4SKC0</accession>
<evidence type="ECO:0000313" key="2">
    <source>
        <dbReference type="EMBL" id="KAF0035696.1"/>
    </source>
</evidence>
<dbReference type="EMBL" id="VEVO01000010">
    <property type="protein sequence ID" value="KAF0035696.1"/>
    <property type="molecule type" value="Genomic_DNA"/>
</dbReference>
<feature type="region of interest" description="Disordered" evidence="1">
    <location>
        <begin position="14"/>
        <end position="35"/>
    </location>
</feature>
<evidence type="ECO:0000256" key="1">
    <source>
        <dbReference type="SAM" id="MobiDB-lite"/>
    </source>
</evidence>
<proteinExistence type="predicted"/>
<organism evidence="2 3">
    <name type="scientific">Scophthalmus maximus</name>
    <name type="common">Turbot</name>
    <name type="synonym">Psetta maxima</name>
    <dbReference type="NCBI Taxonomy" id="52904"/>
    <lineage>
        <taxon>Eukaryota</taxon>
        <taxon>Metazoa</taxon>
        <taxon>Chordata</taxon>
        <taxon>Craniata</taxon>
        <taxon>Vertebrata</taxon>
        <taxon>Euteleostomi</taxon>
        <taxon>Actinopterygii</taxon>
        <taxon>Neopterygii</taxon>
        <taxon>Teleostei</taxon>
        <taxon>Neoteleostei</taxon>
        <taxon>Acanthomorphata</taxon>
        <taxon>Carangaria</taxon>
        <taxon>Pleuronectiformes</taxon>
        <taxon>Pleuronectoidei</taxon>
        <taxon>Scophthalmidae</taxon>
        <taxon>Scophthalmus</taxon>
    </lineage>
</organism>
<sequence length="267" mass="30288">MQFLLCALTVLQRHRERGDKPHSDHSKPDTKKGNGTLTLVLRSHLSKKSKSTTCTHKCKCEWSYEGATMMTVMRVERNMDKSGSEDVILRTRDIVDVMQRSQLICQGLRVADKSSELYEERSEHRAATATSHIYVCSYVTHTAACNRPPPTVNPAIEATRRDVIRARPTRQEQKAPLHLASTKQSDSYSRSEMLRFQTSIGNVRSVNRQFSSSKKKKKNTRVSAGGRHSHTVVPRCFLLRLREAERLMGSTVKPWIPDKPPTVNISC</sequence>
<protein>
    <submittedName>
        <fullName evidence="2">Uncharacterized protein</fullName>
    </submittedName>
</protein>